<dbReference type="STRING" id="407022.SAMN05661044_00516"/>
<feature type="binding site" evidence="2">
    <location>
        <position position="60"/>
    </location>
    <ligand>
        <name>substrate</name>
    </ligand>
</feature>
<name>A0A1H7HXV4_OLID1</name>
<dbReference type="InterPro" id="IPR013078">
    <property type="entry name" value="His_Pase_superF_clade-1"/>
</dbReference>
<dbReference type="CDD" id="cd07067">
    <property type="entry name" value="HP_PGM_like"/>
    <property type="match status" value="1"/>
</dbReference>
<dbReference type="Pfam" id="PF00300">
    <property type="entry name" value="His_Phos_1"/>
    <property type="match status" value="1"/>
</dbReference>
<dbReference type="PROSITE" id="PS00175">
    <property type="entry name" value="PG_MUTASE"/>
    <property type="match status" value="1"/>
</dbReference>
<dbReference type="GO" id="GO:0004331">
    <property type="term" value="F:fructose-2,6-bisphosphate 2-phosphatase activity"/>
    <property type="evidence" value="ECO:0007669"/>
    <property type="project" value="TreeGrafter"/>
</dbReference>
<sequence length="209" mass="23869">MKKLLYIIRHGETDLNKKGIVQGKGVNSPLNELGQKQAHAFYEAYKGVDFDRVYTSTLLRTHQTVANFVNDGLPWEQLAGLDEISWGIYEGQEQSDKLLTGFNAITKKWSEGDLNISVDGGESPIQVQERQKEAIDHIVSKEEDRKILICMHGRAMRILLCLLTNKPLSEMDDFPHMNTALYIVSYEKGLFHIEDHYNINHLVELERVG</sequence>
<dbReference type="PANTHER" id="PTHR46517:SF1">
    <property type="entry name" value="FRUCTOSE-2,6-BISPHOSPHATASE TIGAR"/>
    <property type="match status" value="1"/>
</dbReference>
<accession>A0A1H7HXV4</accession>
<keyword evidence="1" id="KW-0378">Hydrolase</keyword>
<organism evidence="3 4">
    <name type="scientific">Olivibacter domesticus</name>
    <name type="common">Pseudosphingobacterium domesticum</name>
    <dbReference type="NCBI Taxonomy" id="407022"/>
    <lineage>
        <taxon>Bacteria</taxon>
        <taxon>Pseudomonadati</taxon>
        <taxon>Bacteroidota</taxon>
        <taxon>Sphingobacteriia</taxon>
        <taxon>Sphingobacteriales</taxon>
        <taxon>Sphingobacteriaceae</taxon>
        <taxon>Olivibacter</taxon>
    </lineage>
</organism>
<feature type="binding site" evidence="2">
    <location>
        <begin position="9"/>
        <end position="16"/>
    </location>
    <ligand>
        <name>substrate</name>
    </ligand>
</feature>
<dbReference type="Gene3D" id="3.40.50.1240">
    <property type="entry name" value="Phosphoglycerate mutase-like"/>
    <property type="match status" value="1"/>
</dbReference>
<dbReference type="EMBL" id="FOAF01000001">
    <property type="protein sequence ID" value="SEK54944.1"/>
    <property type="molecule type" value="Genomic_DNA"/>
</dbReference>
<dbReference type="SUPFAM" id="SSF53254">
    <property type="entry name" value="Phosphoglycerate mutase-like"/>
    <property type="match status" value="1"/>
</dbReference>
<dbReference type="InterPro" id="IPR051695">
    <property type="entry name" value="Phosphoglycerate_Mutase"/>
</dbReference>
<dbReference type="InterPro" id="IPR029033">
    <property type="entry name" value="His_PPase_superfam"/>
</dbReference>
<dbReference type="GO" id="GO:0043456">
    <property type="term" value="P:regulation of pentose-phosphate shunt"/>
    <property type="evidence" value="ECO:0007669"/>
    <property type="project" value="TreeGrafter"/>
</dbReference>
<keyword evidence="4" id="KW-1185">Reference proteome</keyword>
<reference evidence="4" key="1">
    <citation type="submission" date="2016-10" db="EMBL/GenBank/DDBJ databases">
        <authorList>
            <person name="Varghese N."/>
            <person name="Submissions S."/>
        </authorList>
    </citation>
    <scope>NUCLEOTIDE SEQUENCE [LARGE SCALE GENOMIC DNA]</scope>
    <source>
        <strain evidence="4">DSM 18733</strain>
    </source>
</reference>
<gene>
    <name evidence="3" type="ORF">SAMN05661044_00516</name>
</gene>
<dbReference type="PANTHER" id="PTHR46517">
    <property type="entry name" value="FRUCTOSE-2,6-BISPHOSPHATASE TIGAR"/>
    <property type="match status" value="1"/>
</dbReference>
<dbReference type="RefSeq" id="WP_093317897.1">
    <property type="nucleotide sequence ID" value="NZ_FOAF01000001.1"/>
</dbReference>
<dbReference type="PIRSF" id="PIRSF000709">
    <property type="entry name" value="6PFK_2-Ptase"/>
    <property type="match status" value="1"/>
</dbReference>
<protein>
    <submittedName>
        <fullName evidence="3">Probable phosphoglycerate mutase</fullName>
    </submittedName>
</protein>
<dbReference type="SMART" id="SM00855">
    <property type="entry name" value="PGAM"/>
    <property type="match status" value="1"/>
</dbReference>
<evidence type="ECO:0000256" key="1">
    <source>
        <dbReference type="ARBA" id="ARBA00022801"/>
    </source>
</evidence>
<evidence type="ECO:0000313" key="4">
    <source>
        <dbReference type="Proteomes" id="UP000199421"/>
    </source>
</evidence>
<dbReference type="Proteomes" id="UP000199421">
    <property type="component" value="Unassembled WGS sequence"/>
</dbReference>
<dbReference type="GO" id="GO:0005829">
    <property type="term" value="C:cytosol"/>
    <property type="evidence" value="ECO:0007669"/>
    <property type="project" value="TreeGrafter"/>
</dbReference>
<proteinExistence type="predicted"/>
<evidence type="ECO:0000256" key="2">
    <source>
        <dbReference type="PIRSR" id="PIRSR613078-2"/>
    </source>
</evidence>
<dbReference type="AlphaFoldDB" id="A0A1H7HXV4"/>
<dbReference type="OrthoDB" id="9782128at2"/>
<dbReference type="InterPro" id="IPR001345">
    <property type="entry name" value="PG/BPGM_mutase_AS"/>
</dbReference>
<dbReference type="GO" id="GO:0045820">
    <property type="term" value="P:negative regulation of glycolytic process"/>
    <property type="evidence" value="ECO:0007669"/>
    <property type="project" value="TreeGrafter"/>
</dbReference>
<evidence type="ECO:0000313" key="3">
    <source>
        <dbReference type="EMBL" id="SEK54944.1"/>
    </source>
</evidence>